<dbReference type="Gene3D" id="3.40.30.10">
    <property type="entry name" value="Glutaredoxin"/>
    <property type="match status" value="1"/>
</dbReference>
<keyword evidence="7" id="KW-1185">Reference proteome</keyword>
<accession>A0AAD9UPW5</accession>
<dbReference type="AlphaFoldDB" id="A0AAD9UPW5"/>
<evidence type="ECO:0000256" key="4">
    <source>
        <dbReference type="SAM" id="SignalP"/>
    </source>
</evidence>
<feature type="signal peptide" evidence="4">
    <location>
        <begin position="1"/>
        <end position="21"/>
    </location>
</feature>
<proteinExistence type="predicted"/>
<dbReference type="PROSITE" id="PS51352">
    <property type="entry name" value="THIOREDOXIN_2"/>
    <property type="match status" value="1"/>
</dbReference>
<comment type="caution">
    <text evidence="6">The sequence shown here is derived from an EMBL/GenBank/DDBJ whole genome shotgun (WGS) entry which is preliminary data.</text>
</comment>
<dbReference type="GO" id="GO:0015035">
    <property type="term" value="F:protein-disulfide reductase activity"/>
    <property type="evidence" value="ECO:0007669"/>
    <property type="project" value="TreeGrafter"/>
</dbReference>
<dbReference type="PANTHER" id="PTHR45663:SF11">
    <property type="entry name" value="GEO12009P1"/>
    <property type="match status" value="1"/>
</dbReference>
<evidence type="ECO:0000313" key="7">
    <source>
        <dbReference type="Proteomes" id="UP001214638"/>
    </source>
</evidence>
<gene>
    <name evidence="6" type="ORF">BdWA1_000426</name>
</gene>
<dbReference type="Pfam" id="PF00085">
    <property type="entry name" value="Thioredoxin"/>
    <property type="match status" value="1"/>
</dbReference>
<dbReference type="PRINTS" id="PR00421">
    <property type="entry name" value="THIOREDOXIN"/>
</dbReference>
<dbReference type="CDD" id="cd02947">
    <property type="entry name" value="TRX_family"/>
    <property type="match status" value="1"/>
</dbReference>
<dbReference type="InterPro" id="IPR013766">
    <property type="entry name" value="Thioredoxin_domain"/>
</dbReference>
<dbReference type="KEGG" id="bdw:94334724"/>
<dbReference type="RefSeq" id="XP_067804268.1">
    <property type="nucleotide sequence ID" value="XM_067945477.1"/>
</dbReference>
<keyword evidence="4" id="KW-0732">Signal</keyword>
<dbReference type="PROSITE" id="PS00194">
    <property type="entry name" value="THIOREDOXIN_1"/>
    <property type="match status" value="1"/>
</dbReference>
<sequence>MVPIIALLLLGSFSTLGNVNCTPFDNEWRLEQGYAKDSILPRELLHQGEIKLHNTLAGACNASENAPTESETLLNVISSLDYCPLEACIVRPNQQGVSRKFYKRPLNAAISMAFVPGQLKTTDGFPYTPENDGKGRFFLFWGRQDPGEPSLEELIEENKTSGGVLLVDFFATWCGPCKAMKQNLDIVQENYRHDKLIIFKIDVDHNQNHAATYAIRALPTLILFAKGKLFKRITGLVDPQTLMQAIDETLDTM</sequence>
<organism evidence="6 7">
    <name type="scientific">Babesia duncani</name>
    <dbReference type="NCBI Taxonomy" id="323732"/>
    <lineage>
        <taxon>Eukaryota</taxon>
        <taxon>Sar</taxon>
        <taxon>Alveolata</taxon>
        <taxon>Apicomplexa</taxon>
        <taxon>Aconoidasida</taxon>
        <taxon>Piroplasmida</taxon>
        <taxon>Babesiidae</taxon>
        <taxon>Babesia</taxon>
    </lineage>
</organism>
<feature type="chain" id="PRO_5042121239" evidence="4">
    <location>
        <begin position="22"/>
        <end position="253"/>
    </location>
</feature>
<evidence type="ECO:0000256" key="1">
    <source>
        <dbReference type="ARBA" id="ARBA00022448"/>
    </source>
</evidence>
<dbReference type="GeneID" id="94334724"/>
<evidence type="ECO:0000256" key="3">
    <source>
        <dbReference type="ARBA" id="ARBA00023157"/>
    </source>
</evidence>
<dbReference type="InterPro" id="IPR036249">
    <property type="entry name" value="Thioredoxin-like_sf"/>
</dbReference>
<evidence type="ECO:0000259" key="5">
    <source>
        <dbReference type="PROSITE" id="PS51352"/>
    </source>
</evidence>
<protein>
    <submittedName>
        <fullName evidence="6">Bifunctional Thioredoxin</fullName>
    </submittedName>
</protein>
<dbReference type="EMBL" id="JALLKP010000001">
    <property type="protein sequence ID" value="KAK2197426.1"/>
    <property type="molecule type" value="Genomic_DNA"/>
</dbReference>
<reference evidence="6" key="1">
    <citation type="journal article" date="2023" name="Nat. Microbiol.">
        <title>Babesia duncani multi-omics identifies virulence factors and drug targets.</title>
        <authorList>
            <person name="Singh P."/>
            <person name="Lonardi S."/>
            <person name="Liang Q."/>
            <person name="Vydyam P."/>
            <person name="Khabirova E."/>
            <person name="Fang T."/>
            <person name="Gihaz S."/>
            <person name="Thekkiniath J."/>
            <person name="Munshi M."/>
            <person name="Abel S."/>
            <person name="Ciampossin L."/>
            <person name="Batugedara G."/>
            <person name="Gupta M."/>
            <person name="Lu X.M."/>
            <person name="Lenz T."/>
            <person name="Chakravarty S."/>
            <person name="Cornillot E."/>
            <person name="Hu Y."/>
            <person name="Ma W."/>
            <person name="Gonzalez L.M."/>
            <person name="Sanchez S."/>
            <person name="Estrada K."/>
            <person name="Sanchez-Flores A."/>
            <person name="Montero E."/>
            <person name="Harb O.S."/>
            <person name="Le Roch K.G."/>
            <person name="Mamoun C.B."/>
        </authorList>
    </citation>
    <scope>NUCLEOTIDE SEQUENCE</scope>
    <source>
        <strain evidence="6">WA1</strain>
    </source>
</reference>
<keyword evidence="1" id="KW-0813">Transport</keyword>
<dbReference type="PANTHER" id="PTHR45663">
    <property type="entry name" value="GEO12009P1"/>
    <property type="match status" value="1"/>
</dbReference>
<feature type="domain" description="Thioredoxin" evidence="5">
    <location>
        <begin position="119"/>
        <end position="251"/>
    </location>
</feature>
<keyword evidence="3" id="KW-1015">Disulfide bond</keyword>
<keyword evidence="2" id="KW-0249">Electron transport</keyword>
<evidence type="ECO:0000313" key="6">
    <source>
        <dbReference type="EMBL" id="KAK2197426.1"/>
    </source>
</evidence>
<evidence type="ECO:0000256" key="2">
    <source>
        <dbReference type="ARBA" id="ARBA00022982"/>
    </source>
</evidence>
<dbReference type="GO" id="GO:0005737">
    <property type="term" value="C:cytoplasm"/>
    <property type="evidence" value="ECO:0007669"/>
    <property type="project" value="TreeGrafter"/>
</dbReference>
<dbReference type="Proteomes" id="UP001214638">
    <property type="component" value="Unassembled WGS sequence"/>
</dbReference>
<dbReference type="InterPro" id="IPR017937">
    <property type="entry name" value="Thioredoxin_CS"/>
</dbReference>
<name>A0AAD9UPW5_9APIC</name>
<dbReference type="SUPFAM" id="SSF52833">
    <property type="entry name" value="Thioredoxin-like"/>
    <property type="match status" value="1"/>
</dbReference>